<name>A0AAN9TZR5_9HEMI</name>
<keyword evidence="1" id="KW-0732">Signal</keyword>
<feature type="chain" id="PRO_5042830895" evidence="1">
    <location>
        <begin position="30"/>
        <end position="93"/>
    </location>
</feature>
<gene>
    <name evidence="2" type="ORF">V9T40_008274</name>
</gene>
<dbReference type="EMBL" id="JBBCAQ010000010">
    <property type="protein sequence ID" value="KAK7600833.1"/>
    <property type="molecule type" value="Genomic_DNA"/>
</dbReference>
<organism evidence="2 3">
    <name type="scientific">Parthenolecanium corni</name>
    <dbReference type="NCBI Taxonomy" id="536013"/>
    <lineage>
        <taxon>Eukaryota</taxon>
        <taxon>Metazoa</taxon>
        <taxon>Ecdysozoa</taxon>
        <taxon>Arthropoda</taxon>
        <taxon>Hexapoda</taxon>
        <taxon>Insecta</taxon>
        <taxon>Pterygota</taxon>
        <taxon>Neoptera</taxon>
        <taxon>Paraneoptera</taxon>
        <taxon>Hemiptera</taxon>
        <taxon>Sternorrhyncha</taxon>
        <taxon>Coccoidea</taxon>
        <taxon>Coccidae</taxon>
        <taxon>Parthenolecanium</taxon>
    </lineage>
</organism>
<reference evidence="2 3" key="1">
    <citation type="submission" date="2024-03" db="EMBL/GenBank/DDBJ databases">
        <title>Adaptation during the transition from Ophiocordyceps entomopathogen to insect associate is accompanied by gene loss and intensified selection.</title>
        <authorList>
            <person name="Ward C.M."/>
            <person name="Onetto C.A."/>
            <person name="Borneman A.R."/>
        </authorList>
    </citation>
    <scope>NUCLEOTIDE SEQUENCE [LARGE SCALE GENOMIC DNA]</scope>
    <source>
        <strain evidence="2">AWRI1</strain>
        <tissue evidence="2">Single Adult Female</tissue>
    </source>
</reference>
<dbReference type="Proteomes" id="UP001367676">
    <property type="component" value="Unassembled WGS sequence"/>
</dbReference>
<feature type="signal peptide" evidence="1">
    <location>
        <begin position="1"/>
        <end position="29"/>
    </location>
</feature>
<evidence type="ECO:0000313" key="2">
    <source>
        <dbReference type="EMBL" id="KAK7600833.1"/>
    </source>
</evidence>
<protein>
    <submittedName>
        <fullName evidence="2">Uncharacterized protein</fullName>
    </submittedName>
</protein>
<proteinExistence type="predicted"/>
<evidence type="ECO:0000313" key="3">
    <source>
        <dbReference type="Proteomes" id="UP001367676"/>
    </source>
</evidence>
<comment type="caution">
    <text evidence="2">The sequence shown here is derived from an EMBL/GenBank/DDBJ whole genome shotgun (WGS) entry which is preliminary data.</text>
</comment>
<evidence type="ECO:0000256" key="1">
    <source>
        <dbReference type="SAM" id="SignalP"/>
    </source>
</evidence>
<accession>A0AAN9TZR5</accession>
<keyword evidence="3" id="KW-1185">Reference proteome</keyword>
<dbReference type="AlphaFoldDB" id="A0AAN9TZR5"/>
<sequence>MAGPCSTRPIIVITGIILLLLLPPPPSTCIRRGARGWVKGEHKPREGELIRPGLDLSFRGVAESPKARERSPPGVNVNDISDFYLPVSAAYAR</sequence>